<dbReference type="VEuPathDB" id="FungiDB:KRP22_4936"/>
<evidence type="ECO:0000256" key="7">
    <source>
        <dbReference type="SAM" id="MobiDB-lite"/>
    </source>
</evidence>
<dbReference type="GO" id="GO:0005768">
    <property type="term" value="C:endosome"/>
    <property type="evidence" value="ECO:0000318"/>
    <property type="project" value="GO_Central"/>
</dbReference>
<dbReference type="InterPro" id="IPR018791">
    <property type="entry name" value="UV_resistance/autophagy_Atg14"/>
</dbReference>
<dbReference type="InParanoid" id="H3GMV1"/>
<evidence type="ECO:0000256" key="5">
    <source>
        <dbReference type="PIRSR" id="PIRSR601461-2"/>
    </source>
</evidence>
<dbReference type="InterPro" id="IPR021109">
    <property type="entry name" value="Peptidase_aspartic_dom_sf"/>
</dbReference>
<dbReference type="EnsemblProtists" id="Phyra77872">
    <property type="protein sequence ID" value="Phyra77872"/>
    <property type="gene ID" value="Phyra77872"/>
</dbReference>
<dbReference type="InterPro" id="IPR001969">
    <property type="entry name" value="Aspartic_peptidase_AS"/>
</dbReference>
<dbReference type="CDD" id="cd05471">
    <property type="entry name" value="pepsin_like"/>
    <property type="match status" value="1"/>
</dbReference>
<dbReference type="VEuPathDB" id="FungiDB:KRP23_5025"/>
<proteinExistence type="inferred from homology"/>
<keyword evidence="4" id="KW-0175">Coiled coil</keyword>
<evidence type="ECO:0000256" key="1">
    <source>
        <dbReference type="ARBA" id="ARBA00007447"/>
    </source>
</evidence>
<reference evidence="10" key="2">
    <citation type="submission" date="2015-06" db="UniProtKB">
        <authorList>
            <consortium name="EnsemblProtists"/>
        </authorList>
    </citation>
    <scope>IDENTIFICATION</scope>
    <source>
        <strain evidence="10">Pr102</strain>
    </source>
</reference>
<dbReference type="GO" id="GO:0006508">
    <property type="term" value="P:proteolysis"/>
    <property type="evidence" value="ECO:0007669"/>
    <property type="project" value="UniProtKB-KW"/>
</dbReference>
<evidence type="ECO:0000256" key="3">
    <source>
        <dbReference type="ARBA" id="ARBA00022750"/>
    </source>
</evidence>
<feature type="signal peptide" evidence="8">
    <location>
        <begin position="1"/>
        <end position="19"/>
    </location>
</feature>
<dbReference type="PROSITE" id="PS00141">
    <property type="entry name" value="ASP_PROTEASE"/>
    <property type="match status" value="1"/>
</dbReference>
<evidence type="ECO:0000313" key="10">
    <source>
        <dbReference type="EnsemblProtists" id="Phyra77872"/>
    </source>
</evidence>
<sequence length="698" mass="76662">MQWCECAALLVYLLIAVCAARCSAVVRIPLSMRRRGISPQAAAMQELSTPTHSVSIHAKISQVPLHNFENDQYVGLVTVGTPPQSFRVLFDTDGFTIGNYSVPELAFAVLTEETGDIPALANDGVIGLAFAGMSKVAHPTILDIVSNSNPDLMPVFAFHLTDETEEEASEFHFGGYDLSVAGEGAALAKFPILTLPTATEPTYWTLAVSDFHVVRQGKSSNLCEPLCYAILDTGTSFIYVPPQLYDSVIAEVTAGKSCDLDQLICENVGYESFPTLSFSFGSSNDGNFFHLGPQSYLDCGQDSCYIELLNHAVFLHLMTALMMQESGGRFVLFVLHICEFATMDKTECALCHRRRDGDVFSCASCTSAMLQQRRTMLSALQADVAVLRKKTEFALNTKSALVHAELRLDRCMKQVELLADKVMKTREQLCSERITVVERTSKLEERTERAEEAQHKLQNENQQVASLHAPVLECLDYQVQWADENAAKVRGDRLRELFALFGLTPEEEGGVEEDPLSGLPDEREGASEEQERRKARANAPVFFRTIVGLPLPKAGKYESVPPEVVSAALGKVIHLLHCLVKYLKITYPHPMEFNGSFSTIGNTSEGAGCHTLYPDGSVGFDRGVSMLHENVAFLCVCQGVSSSDVHPTDLLGNLLQVYKSSRLGTLCDKQEAIELDPNQSYVAGWTLAGSTEILPHYS</sequence>
<keyword evidence="11" id="KW-1185">Reference proteome</keyword>
<keyword evidence="5" id="KW-1015">Disulfide bond</keyword>
<dbReference type="VEuPathDB" id="FungiDB:KRP23_5024"/>
<dbReference type="PANTHER" id="PTHR47966">
    <property type="entry name" value="BETA-SITE APP-CLEAVING ENZYME, ISOFORM A-RELATED"/>
    <property type="match status" value="1"/>
</dbReference>
<dbReference type="Pfam" id="PF10186">
    <property type="entry name" value="ATG14"/>
    <property type="match status" value="1"/>
</dbReference>
<dbReference type="Gene3D" id="2.40.70.10">
    <property type="entry name" value="Acid Proteases"/>
    <property type="match status" value="2"/>
</dbReference>
<reference evidence="11" key="1">
    <citation type="journal article" date="2006" name="Science">
        <title>Phytophthora genome sequences uncover evolutionary origins and mechanisms of pathogenesis.</title>
        <authorList>
            <person name="Tyler B.M."/>
            <person name="Tripathy S."/>
            <person name="Zhang X."/>
            <person name="Dehal P."/>
            <person name="Jiang R.H."/>
            <person name="Aerts A."/>
            <person name="Arredondo F.D."/>
            <person name="Baxter L."/>
            <person name="Bensasson D."/>
            <person name="Beynon J.L."/>
            <person name="Chapman J."/>
            <person name="Damasceno C.M."/>
            <person name="Dorrance A.E."/>
            <person name="Dou D."/>
            <person name="Dickerman A.W."/>
            <person name="Dubchak I.L."/>
            <person name="Garbelotto M."/>
            <person name="Gijzen M."/>
            <person name="Gordon S.G."/>
            <person name="Govers F."/>
            <person name="Grunwald N.J."/>
            <person name="Huang W."/>
            <person name="Ivors K.L."/>
            <person name="Jones R.W."/>
            <person name="Kamoun S."/>
            <person name="Krampis K."/>
            <person name="Lamour K.H."/>
            <person name="Lee M.K."/>
            <person name="McDonald W.H."/>
            <person name="Medina M."/>
            <person name="Meijer H.J."/>
            <person name="Nordberg E.K."/>
            <person name="Maclean D.J."/>
            <person name="Ospina-Giraldo M.D."/>
            <person name="Morris P.F."/>
            <person name="Phuntumart V."/>
            <person name="Putnam N.H."/>
            <person name="Rash S."/>
            <person name="Rose J.K."/>
            <person name="Sakihama Y."/>
            <person name="Salamov A.A."/>
            <person name="Savidor A."/>
            <person name="Scheuring C.F."/>
            <person name="Smith B.M."/>
            <person name="Sobral B.W."/>
            <person name="Terry A."/>
            <person name="Torto-Alalibo T.A."/>
            <person name="Win J."/>
            <person name="Xu Z."/>
            <person name="Zhang H."/>
            <person name="Grigoriev I.V."/>
            <person name="Rokhsar D.S."/>
            <person name="Boore J.L."/>
        </authorList>
    </citation>
    <scope>NUCLEOTIDE SEQUENCE [LARGE SCALE GENOMIC DNA]</scope>
    <source>
        <strain evidence="11">Pr102</strain>
    </source>
</reference>
<feature type="domain" description="Peptidase A1" evidence="9">
    <location>
        <begin position="1"/>
        <end position="351"/>
    </location>
</feature>
<dbReference type="AlphaFoldDB" id="H3GMV1"/>
<keyword evidence="8" id="KW-0732">Signal</keyword>
<name>H3GMV1_PHYRM</name>
<dbReference type="EMBL" id="DS566024">
    <property type="status" value="NOT_ANNOTATED_CDS"/>
    <property type="molecule type" value="Genomic_DNA"/>
</dbReference>
<dbReference type="HOGENOM" id="CLU_388072_0_0_1"/>
<dbReference type="InterPro" id="IPR001461">
    <property type="entry name" value="Aspartic_peptidase_A1"/>
</dbReference>
<keyword evidence="3 6" id="KW-0064">Aspartyl protease</keyword>
<dbReference type="PROSITE" id="PS51767">
    <property type="entry name" value="PEPTIDASE_A1"/>
    <property type="match status" value="1"/>
</dbReference>
<dbReference type="eggNOG" id="KOG1339">
    <property type="taxonomic scope" value="Eukaryota"/>
</dbReference>
<feature type="disulfide bond" evidence="5">
    <location>
        <begin position="223"/>
        <end position="227"/>
    </location>
</feature>
<dbReference type="Pfam" id="PF00026">
    <property type="entry name" value="Asp"/>
    <property type="match status" value="1"/>
</dbReference>
<feature type="region of interest" description="Disordered" evidence="7">
    <location>
        <begin position="508"/>
        <end position="534"/>
    </location>
</feature>
<keyword evidence="6" id="KW-0378">Hydrolase</keyword>
<dbReference type="STRING" id="164328.H3GMV1"/>
<evidence type="ECO:0000259" key="9">
    <source>
        <dbReference type="PROSITE" id="PS51767"/>
    </source>
</evidence>
<dbReference type="PANTHER" id="PTHR47966:SF51">
    <property type="entry name" value="BETA-SITE APP-CLEAVING ENZYME, ISOFORM A-RELATED"/>
    <property type="match status" value="1"/>
</dbReference>
<evidence type="ECO:0000256" key="6">
    <source>
        <dbReference type="RuleBase" id="RU000454"/>
    </source>
</evidence>
<evidence type="ECO:0000256" key="8">
    <source>
        <dbReference type="SAM" id="SignalP"/>
    </source>
</evidence>
<dbReference type="GO" id="GO:0035493">
    <property type="term" value="P:SNARE complex assembly"/>
    <property type="evidence" value="ECO:0000318"/>
    <property type="project" value="GO_Central"/>
</dbReference>
<organism evidence="10 11">
    <name type="scientific">Phytophthora ramorum</name>
    <name type="common">Sudden oak death agent</name>
    <dbReference type="NCBI Taxonomy" id="164328"/>
    <lineage>
        <taxon>Eukaryota</taxon>
        <taxon>Sar</taxon>
        <taxon>Stramenopiles</taxon>
        <taxon>Oomycota</taxon>
        <taxon>Peronosporomycetes</taxon>
        <taxon>Peronosporales</taxon>
        <taxon>Peronosporaceae</taxon>
        <taxon>Phytophthora</taxon>
    </lineage>
</organism>
<dbReference type="VEuPathDB" id="FungiDB:KRP22_4935"/>
<comment type="similarity">
    <text evidence="1 6">Belongs to the peptidase A1 family.</text>
</comment>
<accession>H3GMV1</accession>
<dbReference type="SUPFAM" id="SSF50630">
    <property type="entry name" value="Acid proteases"/>
    <property type="match status" value="1"/>
</dbReference>
<dbReference type="GO" id="GO:0000323">
    <property type="term" value="C:lytic vacuole"/>
    <property type="evidence" value="ECO:0000318"/>
    <property type="project" value="GO_Central"/>
</dbReference>
<dbReference type="InterPro" id="IPR034164">
    <property type="entry name" value="Pepsin-like_dom"/>
</dbReference>
<protein>
    <recommendedName>
        <fullName evidence="9">Peptidase A1 domain-containing protein</fullName>
    </recommendedName>
</protein>
<keyword evidence="2 6" id="KW-0645">Protease</keyword>
<evidence type="ECO:0000256" key="2">
    <source>
        <dbReference type="ARBA" id="ARBA00022670"/>
    </source>
</evidence>
<dbReference type="GO" id="GO:0032991">
    <property type="term" value="C:protein-containing complex"/>
    <property type="evidence" value="ECO:0007669"/>
    <property type="project" value="UniProtKB-ARBA"/>
</dbReference>
<feature type="chain" id="PRO_5003587493" description="Peptidase A1 domain-containing protein" evidence="8">
    <location>
        <begin position="20"/>
        <end position="698"/>
    </location>
</feature>
<evidence type="ECO:0000256" key="4">
    <source>
        <dbReference type="ARBA" id="ARBA00023054"/>
    </source>
</evidence>
<dbReference type="InterPro" id="IPR033121">
    <property type="entry name" value="PEPTIDASE_A1"/>
</dbReference>
<dbReference type="GO" id="GO:0004190">
    <property type="term" value="F:aspartic-type endopeptidase activity"/>
    <property type="evidence" value="ECO:0007669"/>
    <property type="project" value="UniProtKB-KW"/>
</dbReference>
<dbReference type="GO" id="GO:0000149">
    <property type="term" value="F:SNARE binding"/>
    <property type="evidence" value="ECO:0000318"/>
    <property type="project" value="GO_Central"/>
</dbReference>
<feature type="compositionally biased region" description="Basic and acidic residues" evidence="7">
    <location>
        <begin position="520"/>
        <end position="532"/>
    </location>
</feature>
<evidence type="ECO:0000313" key="11">
    <source>
        <dbReference type="Proteomes" id="UP000005238"/>
    </source>
</evidence>
<dbReference type="Proteomes" id="UP000005238">
    <property type="component" value="Unassembled WGS sequence"/>
</dbReference>
<dbReference type="PRINTS" id="PR00792">
    <property type="entry name" value="PEPSIN"/>
</dbReference>